<evidence type="ECO:0000313" key="1">
    <source>
        <dbReference type="EMBL" id="GGE35874.1"/>
    </source>
</evidence>
<comment type="caution">
    <text evidence="1">The sequence shown here is derived from an EMBL/GenBank/DDBJ whole genome shotgun (WGS) entry which is preliminary data.</text>
</comment>
<protein>
    <recommendedName>
        <fullName evidence="3">Tetratricopeptide repeat-containing protein</fullName>
    </recommendedName>
</protein>
<dbReference type="PROSITE" id="PS51257">
    <property type="entry name" value="PROKAR_LIPOPROTEIN"/>
    <property type="match status" value="1"/>
</dbReference>
<dbReference type="RefSeq" id="WP_188458497.1">
    <property type="nucleotide sequence ID" value="NZ_BMGM01000006.1"/>
</dbReference>
<gene>
    <name evidence="1" type="ORF">GCM10010832_15070</name>
</gene>
<reference evidence="2" key="1">
    <citation type="journal article" date="2019" name="Int. J. Syst. Evol. Microbiol.">
        <title>The Global Catalogue of Microorganisms (GCM) 10K type strain sequencing project: providing services to taxonomists for standard genome sequencing and annotation.</title>
        <authorList>
            <consortium name="The Broad Institute Genomics Platform"/>
            <consortium name="The Broad Institute Genome Sequencing Center for Infectious Disease"/>
            <person name="Wu L."/>
            <person name="Ma J."/>
        </authorList>
    </citation>
    <scope>NUCLEOTIDE SEQUENCE [LARGE SCALE GENOMIC DNA]</scope>
    <source>
        <strain evidence="2">CGMCC 1.12931</strain>
    </source>
</reference>
<evidence type="ECO:0008006" key="3">
    <source>
        <dbReference type="Google" id="ProtNLM"/>
    </source>
</evidence>
<name>A0ABQ1SHH0_9FLAO</name>
<proteinExistence type="predicted"/>
<sequence length="205" mass="24037">MKYNIFILLAVVSIFTACNTKENDRELAEQLNNEGVDQLQKQNFDEATELLNSAIEADDTYAEPHAHLINIYLNESDFDAALHESEIVIEKAPDEAENWVLAGILTEKKGDKEKAFSYYNESIKWFQKRLDEEKQNIDETENHDLPLQDEINIIFSYILLEKQNKSNELIEELEVRFPDNAMIKNLYDFDKEMYLDNLFPEMDEE</sequence>
<dbReference type="SUPFAM" id="SSF48452">
    <property type="entry name" value="TPR-like"/>
    <property type="match status" value="1"/>
</dbReference>
<evidence type="ECO:0000313" key="2">
    <source>
        <dbReference type="Proteomes" id="UP000599179"/>
    </source>
</evidence>
<organism evidence="1 2">
    <name type="scientific">Psychroflexus planctonicus</name>
    <dbReference type="NCBI Taxonomy" id="1526575"/>
    <lineage>
        <taxon>Bacteria</taxon>
        <taxon>Pseudomonadati</taxon>
        <taxon>Bacteroidota</taxon>
        <taxon>Flavobacteriia</taxon>
        <taxon>Flavobacteriales</taxon>
        <taxon>Flavobacteriaceae</taxon>
        <taxon>Psychroflexus</taxon>
    </lineage>
</organism>
<dbReference type="InterPro" id="IPR011990">
    <property type="entry name" value="TPR-like_helical_dom_sf"/>
</dbReference>
<dbReference type="Proteomes" id="UP000599179">
    <property type="component" value="Unassembled WGS sequence"/>
</dbReference>
<accession>A0ABQ1SHH0</accession>
<dbReference type="EMBL" id="BMGM01000006">
    <property type="protein sequence ID" value="GGE35874.1"/>
    <property type="molecule type" value="Genomic_DNA"/>
</dbReference>
<keyword evidence="2" id="KW-1185">Reference proteome</keyword>
<dbReference type="Gene3D" id="1.25.40.10">
    <property type="entry name" value="Tetratricopeptide repeat domain"/>
    <property type="match status" value="1"/>
</dbReference>